<dbReference type="InterPro" id="IPR002071">
    <property type="entry name" value="Thermonucl_AS"/>
</dbReference>
<name>A0A645D085_9ZZZZ</name>
<dbReference type="InterPro" id="IPR016071">
    <property type="entry name" value="Staphylococal_nuclease_OB-fold"/>
</dbReference>
<dbReference type="GO" id="GO:0003676">
    <property type="term" value="F:nucleic acid binding"/>
    <property type="evidence" value="ECO:0007669"/>
    <property type="project" value="InterPro"/>
</dbReference>
<evidence type="ECO:0000313" key="5">
    <source>
        <dbReference type="EMBL" id="MPM82222.1"/>
    </source>
</evidence>
<dbReference type="PROSITE" id="PS01284">
    <property type="entry name" value="TNASE_2"/>
    <property type="match status" value="1"/>
</dbReference>
<protein>
    <submittedName>
        <fullName evidence="5">Thermonuclease</fullName>
        <ecNumber evidence="5">3.1.31.1</ecNumber>
    </submittedName>
</protein>
<dbReference type="AlphaFoldDB" id="A0A645D085"/>
<keyword evidence="1" id="KW-0540">Nuclease</keyword>
<dbReference type="PANTHER" id="PTHR12302">
    <property type="entry name" value="EBNA2 BINDING PROTEIN P100"/>
    <property type="match status" value="1"/>
</dbReference>
<dbReference type="GO" id="GO:1990599">
    <property type="term" value="F:3' overhang single-stranded DNA endodeoxyribonuclease activity"/>
    <property type="evidence" value="ECO:0007669"/>
    <property type="project" value="UniProtKB-EC"/>
</dbReference>
<gene>
    <name evidence="5" type="primary">nucH_3</name>
    <name evidence="5" type="ORF">SDC9_129283</name>
</gene>
<organism evidence="5">
    <name type="scientific">bioreactor metagenome</name>
    <dbReference type="NCBI Taxonomy" id="1076179"/>
    <lineage>
        <taxon>unclassified sequences</taxon>
        <taxon>metagenomes</taxon>
        <taxon>ecological metagenomes</taxon>
    </lineage>
</organism>
<dbReference type="Pfam" id="PF00565">
    <property type="entry name" value="SNase"/>
    <property type="match status" value="1"/>
</dbReference>
<evidence type="ECO:0000256" key="2">
    <source>
        <dbReference type="ARBA" id="ARBA00022759"/>
    </source>
</evidence>
<feature type="domain" description="TNase-like" evidence="4">
    <location>
        <begin position="42"/>
        <end position="174"/>
    </location>
</feature>
<keyword evidence="2" id="KW-0255">Endonuclease</keyword>
<keyword evidence="3 5" id="KW-0378">Hydrolase</keyword>
<reference evidence="5" key="1">
    <citation type="submission" date="2019-08" db="EMBL/GenBank/DDBJ databases">
        <authorList>
            <person name="Kucharzyk K."/>
            <person name="Murdoch R.W."/>
            <person name="Higgins S."/>
            <person name="Loffler F."/>
        </authorList>
    </citation>
    <scope>NUCLEOTIDE SEQUENCE</scope>
</reference>
<evidence type="ECO:0000256" key="1">
    <source>
        <dbReference type="ARBA" id="ARBA00022722"/>
    </source>
</evidence>
<dbReference type="SUPFAM" id="SSF50199">
    <property type="entry name" value="Staphylococcal nuclease"/>
    <property type="match status" value="1"/>
</dbReference>
<dbReference type="Gene3D" id="2.40.50.90">
    <property type="match status" value="1"/>
</dbReference>
<sequence>MITSKKIRKEMMKKKNSKYLGILLILFLLFSAYEIYNGYTTPKDQVTLISCIDGDTAHFNLGGEDKKVRFLAIDAPEIAKGNTPADPFGEEASVYACDILKGAQEIKLEYEETKEDKYGRTLAWVWVDGVLLQEKLVREGLAEVKYLYDDYKYTDVVQIGEKAAKEQNKGIWSIK</sequence>
<dbReference type="PANTHER" id="PTHR12302:SF3">
    <property type="entry name" value="SERINE_THREONINE-PROTEIN KINASE 31"/>
    <property type="match status" value="1"/>
</dbReference>
<dbReference type="PROSITE" id="PS50830">
    <property type="entry name" value="TNASE_3"/>
    <property type="match status" value="1"/>
</dbReference>
<dbReference type="EMBL" id="VSSQ01031366">
    <property type="protein sequence ID" value="MPM82222.1"/>
    <property type="molecule type" value="Genomic_DNA"/>
</dbReference>
<dbReference type="EC" id="3.1.31.1" evidence="5"/>
<evidence type="ECO:0000259" key="4">
    <source>
        <dbReference type="PROSITE" id="PS50830"/>
    </source>
</evidence>
<comment type="caution">
    <text evidence="5">The sequence shown here is derived from an EMBL/GenBank/DDBJ whole genome shotgun (WGS) entry which is preliminary data.</text>
</comment>
<dbReference type="InterPro" id="IPR035437">
    <property type="entry name" value="SNase_OB-fold_sf"/>
</dbReference>
<evidence type="ECO:0000256" key="3">
    <source>
        <dbReference type="ARBA" id="ARBA00022801"/>
    </source>
</evidence>
<proteinExistence type="predicted"/>
<dbReference type="SMART" id="SM00318">
    <property type="entry name" value="SNc"/>
    <property type="match status" value="1"/>
</dbReference>
<accession>A0A645D085</accession>